<keyword evidence="3 6" id="KW-0285">Flavoprotein</keyword>
<dbReference type="EMBL" id="FXAW01000006">
    <property type="protein sequence ID" value="SMG42912.1"/>
    <property type="molecule type" value="Genomic_DNA"/>
</dbReference>
<dbReference type="GO" id="GO:0003677">
    <property type="term" value="F:DNA binding"/>
    <property type="evidence" value="ECO:0007669"/>
    <property type="project" value="TreeGrafter"/>
</dbReference>
<organism evidence="10 11">
    <name type="scientific">Marivirga sericea</name>
    <dbReference type="NCBI Taxonomy" id="1028"/>
    <lineage>
        <taxon>Bacteria</taxon>
        <taxon>Pseudomonadati</taxon>
        <taxon>Bacteroidota</taxon>
        <taxon>Cytophagia</taxon>
        <taxon>Cytophagales</taxon>
        <taxon>Marivirgaceae</taxon>
        <taxon>Marivirga</taxon>
    </lineage>
</organism>
<evidence type="ECO:0000313" key="11">
    <source>
        <dbReference type="Proteomes" id="UP000193804"/>
    </source>
</evidence>
<evidence type="ECO:0000256" key="1">
    <source>
        <dbReference type="ARBA" id="ARBA00005862"/>
    </source>
</evidence>
<evidence type="ECO:0000256" key="3">
    <source>
        <dbReference type="ARBA" id="ARBA00022630"/>
    </source>
</evidence>
<feature type="site" description="Electron transfer via tryptophanyl radical" evidence="7">
    <location>
        <position position="371"/>
    </location>
</feature>
<comment type="cofactor">
    <cofactor evidence="8">
        <name>(6R)-5,10-methylene-5,6,7,8-tetrahydrofolate</name>
        <dbReference type="ChEBI" id="CHEBI:15636"/>
    </cofactor>
    <text evidence="8">Binds 1 5,10-methenyltetrahydrofolate (MTHF) per subunit.</text>
</comment>
<dbReference type="Proteomes" id="UP000193804">
    <property type="component" value="Unassembled WGS sequence"/>
</dbReference>
<dbReference type="STRING" id="1028.SAMN05661096_02949"/>
<feature type="binding site" evidence="6">
    <location>
        <begin position="384"/>
        <end position="386"/>
    </location>
    <ligand>
        <name>FAD</name>
        <dbReference type="ChEBI" id="CHEBI:57692"/>
    </ligand>
</feature>
<gene>
    <name evidence="10" type="ORF">SAMN05661096_02949</name>
</gene>
<dbReference type="InterPro" id="IPR002081">
    <property type="entry name" value="Cryptochrome/DNA_photolyase_1"/>
</dbReference>
<dbReference type="Gene3D" id="1.10.579.10">
    <property type="entry name" value="DNA Cyclobutane Dipyrimidine Photolyase, subunit A, domain 3"/>
    <property type="match status" value="1"/>
</dbReference>
<comment type="function">
    <text evidence="8">May have a photoreceptor function.</text>
</comment>
<feature type="site" description="Electron transfer via tryptophanyl radical" evidence="7">
    <location>
        <position position="320"/>
    </location>
</feature>
<sequence>MEKKYQKSLIWFRRNLRVEDNEALWEGIHNSEKYLFLYIFDEKEWDENPLGIRRSSSKKLSFRWQSVLDLKQKIEELGGQLMLQKGDSKIILQSLLTEHKFDALYAPKESGSEEVSEEKAIQKLFLKDKAAVHYFAQTTLFHEDDIPWPIGKLPNIFTQFRKENEKQTEVRALFKAPSDLSDAVKIDNKFEFSDLQIENNCKEEKAVLNFTGGETKAWERLNYYLWETDQLKDYKNTRNGLLGEGYSSKFSPWLSEGCISAKSIYYQVKRYEKERKKNQSTYWMVFELIWRDYFHFVLKKFGSKLFQKEGIKGEKRDWQWNLELFERWKNGETGVPFIDANMRELNASGFMSNRGRQNVASFLVKDLGLDWRMGAWYFEHQLIDYDVASNWGNWAYVAGVGNDPRENRYFNILSQAKKYDAKGEYVRYWIPELADIEGFNSNRVALLKNGELEKVDSIIPEIYLKPIVDIGKWEY</sequence>
<dbReference type="SUPFAM" id="SSF48173">
    <property type="entry name" value="Cryptochrome/photolyase FAD-binding domain"/>
    <property type="match status" value="1"/>
</dbReference>
<evidence type="ECO:0000256" key="6">
    <source>
        <dbReference type="PIRSR" id="PIRSR602081-1"/>
    </source>
</evidence>
<name>A0A1X7KNW9_9BACT</name>
<dbReference type="Pfam" id="PF03441">
    <property type="entry name" value="FAD_binding_7"/>
    <property type="match status" value="1"/>
</dbReference>
<dbReference type="AlphaFoldDB" id="A0A1X7KNW9"/>
<dbReference type="Gene3D" id="3.40.50.620">
    <property type="entry name" value="HUPs"/>
    <property type="match status" value="1"/>
</dbReference>
<evidence type="ECO:0000256" key="5">
    <source>
        <dbReference type="ARBA" id="ARBA00022991"/>
    </source>
</evidence>
<evidence type="ECO:0000313" key="10">
    <source>
        <dbReference type="EMBL" id="SMG42912.1"/>
    </source>
</evidence>
<dbReference type="Pfam" id="PF00875">
    <property type="entry name" value="DNA_photolyase"/>
    <property type="match status" value="1"/>
</dbReference>
<feature type="binding site" evidence="6">
    <location>
        <begin position="287"/>
        <end position="294"/>
    </location>
    <ligand>
        <name>FAD</name>
        <dbReference type="ChEBI" id="CHEBI:57692"/>
    </ligand>
</feature>
<dbReference type="PANTHER" id="PTHR11455:SF22">
    <property type="entry name" value="CRYPTOCHROME DASH"/>
    <property type="match status" value="1"/>
</dbReference>
<accession>A0A1X7KNW9</accession>
<reference evidence="11" key="1">
    <citation type="submission" date="2017-04" db="EMBL/GenBank/DDBJ databases">
        <authorList>
            <person name="Varghese N."/>
            <person name="Submissions S."/>
        </authorList>
    </citation>
    <scope>NUCLEOTIDE SEQUENCE [LARGE SCALE GENOMIC DNA]</scope>
    <source>
        <strain evidence="11">DSM 4125</strain>
    </source>
</reference>
<comment type="cofactor">
    <cofactor evidence="6 8">
        <name>FAD</name>
        <dbReference type="ChEBI" id="CHEBI:57692"/>
    </cofactor>
    <text evidence="6 8">Binds 1 FAD per subunit.</text>
</comment>
<dbReference type="SUPFAM" id="SSF52425">
    <property type="entry name" value="Cryptochrome/photolyase, N-terminal domain"/>
    <property type="match status" value="1"/>
</dbReference>
<dbReference type="InterPro" id="IPR036134">
    <property type="entry name" value="Crypto/Photolyase_FAD-like_sf"/>
</dbReference>
<dbReference type="GO" id="GO:0000719">
    <property type="term" value="P:photoreactive repair"/>
    <property type="evidence" value="ECO:0007669"/>
    <property type="project" value="TreeGrafter"/>
</dbReference>
<evidence type="ECO:0000256" key="2">
    <source>
        <dbReference type="ARBA" id="ARBA00017881"/>
    </source>
</evidence>
<dbReference type="GO" id="GO:0003904">
    <property type="term" value="F:deoxyribodipyrimidine photo-lyase activity"/>
    <property type="evidence" value="ECO:0007669"/>
    <property type="project" value="TreeGrafter"/>
</dbReference>
<evidence type="ECO:0000256" key="8">
    <source>
        <dbReference type="RuleBase" id="RU367151"/>
    </source>
</evidence>
<dbReference type="Gene3D" id="1.25.40.80">
    <property type="match status" value="1"/>
</dbReference>
<keyword evidence="4 6" id="KW-0274">FAD</keyword>
<keyword evidence="10" id="KW-0456">Lyase</keyword>
<dbReference type="InterPro" id="IPR006050">
    <property type="entry name" value="DNA_photolyase_N"/>
</dbReference>
<evidence type="ECO:0000256" key="7">
    <source>
        <dbReference type="PIRSR" id="PIRSR602081-2"/>
    </source>
</evidence>
<dbReference type="InterPro" id="IPR014133">
    <property type="entry name" value="Cry_DASH"/>
</dbReference>
<dbReference type="PROSITE" id="PS51645">
    <property type="entry name" value="PHR_CRY_ALPHA_BETA"/>
    <property type="match status" value="1"/>
</dbReference>
<dbReference type="PRINTS" id="PR00147">
    <property type="entry name" value="DNAPHOTLYASE"/>
</dbReference>
<feature type="binding site" evidence="6">
    <location>
        <begin position="247"/>
        <end position="251"/>
    </location>
    <ligand>
        <name>FAD</name>
        <dbReference type="ChEBI" id="CHEBI:57692"/>
    </ligand>
</feature>
<evidence type="ECO:0000256" key="4">
    <source>
        <dbReference type="ARBA" id="ARBA00022827"/>
    </source>
</evidence>
<dbReference type="InterPro" id="IPR014729">
    <property type="entry name" value="Rossmann-like_a/b/a_fold"/>
</dbReference>
<feature type="site" description="Electron transfer via tryptophanyl radical" evidence="7">
    <location>
        <position position="394"/>
    </location>
</feature>
<dbReference type="NCBIfam" id="TIGR02765">
    <property type="entry name" value="crypto_DASH"/>
    <property type="match status" value="1"/>
</dbReference>
<keyword evidence="5 8" id="KW-0157">Chromophore</keyword>
<evidence type="ECO:0000259" key="9">
    <source>
        <dbReference type="PROSITE" id="PS51645"/>
    </source>
</evidence>
<dbReference type="GO" id="GO:0071949">
    <property type="term" value="F:FAD binding"/>
    <property type="evidence" value="ECO:0007669"/>
    <property type="project" value="TreeGrafter"/>
</dbReference>
<dbReference type="RefSeq" id="WP_085518104.1">
    <property type="nucleotide sequence ID" value="NZ_FXAW01000006.1"/>
</dbReference>
<feature type="binding site" evidence="6">
    <location>
        <position position="234"/>
    </location>
    <ligand>
        <name>FAD</name>
        <dbReference type="ChEBI" id="CHEBI:57692"/>
    </ligand>
</feature>
<dbReference type="PANTHER" id="PTHR11455">
    <property type="entry name" value="CRYPTOCHROME"/>
    <property type="match status" value="1"/>
</dbReference>
<keyword evidence="11" id="KW-1185">Reference proteome</keyword>
<dbReference type="InterPro" id="IPR005101">
    <property type="entry name" value="Cryptochr/Photolyase_FAD-bd"/>
</dbReference>
<comment type="similarity">
    <text evidence="1 8">Belongs to the DNA photolyase class-1 family.</text>
</comment>
<feature type="domain" description="Photolyase/cryptochrome alpha/beta" evidence="9">
    <location>
        <begin position="6"/>
        <end position="140"/>
    </location>
</feature>
<dbReference type="OrthoDB" id="9772484at2"/>
<proteinExistence type="inferred from homology"/>
<dbReference type="InterPro" id="IPR036155">
    <property type="entry name" value="Crypto/Photolyase_N_sf"/>
</dbReference>
<protein>
    <recommendedName>
        <fullName evidence="2 8">Cryptochrome DASH</fullName>
    </recommendedName>
</protein>